<keyword evidence="2" id="KW-0223">Dioxygenase</keyword>
<gene>
    <name evidence="2" type="ORF">FRUB_03081</name>
</gene>
<keyword evidence="2" id="KW-0670">Pyruvate</keyword>
<comment type="caution">
    <text evidence="2">The sequence shown here is derived from an EMBL/GenBank/DDBJ whole genome shotgun (WGS) entry which is preliminary data.</text>
</comment>
<dbReference type="SUPFAM" id="SSF51658">
    <property type="entry name" value="Xylose isomerase-like"/>
    <property type="match status" value="1"/>
</dbReference>
<dbReference type="AlphaFoldDB" id="A0A225DQ40"/>
<organism evidence="2 3">
    <name type="scientific">Fimbriiglobus ruber</name>
    <dbReference type="NCBI Taxonomy" id="1908690"/>
    <lineage>
        <taxon>Bacteria</taxon>
        <taxon>Pseudomonadati</taxon>
        <taxon>Planctomycetota</taxon>
        <taxon>Planctomycetia</taxon>
        <taxon>Gemmatales</taxon>
        <taxon>Gemmataceae</taxon>
        <taxon>Fimbriiglobus</taxon>
    </lineage>
</organism>
<dbReference type="Proteomes" id="UP000214646">
    <property type="component" value="Unassembled WGS sequence"/>
</dbReference>
<proteinExistence type="predicted"/>
<dbReference type="GO" id="GO:0051213">
    <property type="term" value="F:dioxygenase activity"/>
    <property type="evidence" value="ECO:0007669"/>
    <property type="project" value="UniProtKB-KW"/>
</dbReference>
<dbReference type="InterPro" id="IPR050312">
    <property type="entry name" value="IolE/XylAMocC-like"/>
</dbReference>
<dbReference type="OrthoDB" id="9782626at2"/>
<name>A0A225DQ40_9BACT</name>
<keyword evidence="2" id="KW-0560">Oxidoreductase</keyword>
<evidence type="ECO:0000313" key="3">
    <source>
        <dbReference type="Proteomes" id="UP000214646"/>
    </source>
</evidence>
<reference evidence="3" key="1">
    <citation type="submission" date="2017-06" db="EMBL/GenBank/DDBJ databases">
        <title>Genome analysis of Fimbriiglobus ruber SP5, the first member of the order Planctomycetales with confirmed chitinolytic capability.</title>
        <authorList>
            <person name="Ravin N.V."/>
            <person name="Rakitin A.L."/>
            <person name="Ivanova A.A."/>
            <person name="Beletsky A.V."/>
            <person name="Kulichevskaya I.S."/>
            <person name="Mardanov A.V."/>
            <person name="Dedysh S.N."/>
        </authorList>
    </citation>
    <scope>NUCLEOTIDE SEQUENCE [LARGE SCALE GENOMIC DNA]</scope>
    <source>
        <strain evidence="3">SP5</strain>
    </source>
</reference>
<dbReference type="RefSeq" id="WP_088254311.1">
    <property type="nucleotide sequence ID" value="NZ_NIDE01000004.1"/>
</dbReference>
<evidence type="ECO:0000259" key="1">
    <source>
        <dbReference type="Pfam" id="PF01261"/>
    </source>
</evidence>
<protein>
    <submittedName>
        <fullName evidence="2">4-hydroxyphenylpyruvate dioxygenase</fullName>
    </submittedName>
</protein>
<dbReference type="PANTHER" id="PTHR12110:SF21">
    <property type="entry name" value="XYLOSE ISOMERASE-LIKE TIM BARREL DOMAIN-CONTAINING PROTEIN"/>
    <property type="match status" value="1"/>
</dbReference>
<dbReference type="InterPro" id="IPR036237">
    <property type="entry name" value="Xyl_isomerase-like_sf"/>
</dbReference>
<dbReference type="Gene3D" id="3.20.20.150">
    <property type="entry name" value="Divalent-metal-dependent TIM barrel enzymes"/>
    <property type="match status" value="1"/>
</dbReference>
<evidence type="ECO:0000313" key="2">
    <source>
        <dbReference type="EMBL" id="OWK43482.1"/>
    </source>
</evidence>
<dbReference type="Pfam" id="PF01261">
    <property type="entry name" value="AP_endonuc_2"/>
    <property type="match status" value="1"/>
</dbReference>
<dbReference type="InterPro" id="IPR013022">
    <property type="entry name" value="Xyl_isomerase-like_TIM-brl"/>
</dbReference>
<accession>A0A225DQ40</accession>
<sequence length="271" mass="29575">MKPCISQATTLSATFADDAAGYADGGCPAIEVWLTKLETHLQTHDAGDTRKQLADRGTVLAAAAYQGGLLLSQGEQRKAHFDHFKHRLDLCQQFEIRTLLVVADFAQRPDSVALQRALVSLTQAAQWAAGFGVRLGLEFRGADTFCSSLDTALALVEQCGEPNVGVCLDVFHYYKGPSKFEDLDRLTPATLAHVQVCDVPGVPRELMTDADRVFPGEGDFRLEPIVSRLREIGYDGWVSLELMNPVVWKAKVSQVAELGMTALNRLIRSGG</sequence>
<dbReference type="EMBL" id="NIDE01000004">
    <property type="protein sequence ID" value="OWK43482.1"/>
    <property type="molecule type" value="Genomic_DNA"/>
</dbReference>
<keyword evidence="3" id="KW-1185">Reference proteome</keyword>
<dbReference type="PANTHER" id="PTHR12110">
    <property type="entry name" value="HYDROXYPYRUVATE ISOMERASE"/>
    <property type="match status" value="1"/>
</dbReference>
<feature type="domain" description="Xylose isomerase-like TIM barrel" evidence="1">
    <location>
        <begin position="25"/>
        <end position="245"/>
    </location>
</feature>